<dbReference type="STRING" id="595434.RISK_004181"/>
<keyword evidence="3" id="KW-1185">Reference proteome</keyword>
<protein>
    <submittedName>
        <fullName evidence="2">Signal peptide protein</fullName>
    </submittedName>
</protein>
<sequence length="433" mass="46638">MKRSNLHSRSPLKRRTLLRGSGVAMGLPFLSAMRPALAASDSGEGSGRSKRFVAMTVGLGLVPENLAPEGTGMNYQPSRYLKSLQDLREKVTVVSGSSHPGVNGGHRAEASILTATPMGSSGAVNNTISIDQYLAKHKGHATRFPSLVCSTGGSTSPCYTESGAMIPPITSASQLFAELFVDNSPAERAKQADRVRQGRSIMDIVAEDAKSLQRDLGSGDRDRLDAYFTSVRQLEQRMQQSQKWAELPKPAVDATAPIDIRNPNDLIGRMKTMCDVVSLAMETDSTRYVTLHLPGSGGVVPVEGVEEGYHSLSHHGRDETKLEQLALVEEALIGQWGDFLRGLAQHGDSHGNLLDDTTVFLTSNLGNSSNHDNRNMPVLIAGGGFKHGGHLEFDRKNNYPLPNFYVSLLQQHGMEVDQFATSTGTMTGLGITG</sequence>
<proteinExistence type="predicted"/>
<dbReference type="EMBL" id="LECT01000031">
    <property type="protein sequence ID" value="KLU03774.1"/>
    <property type="molecule type" value="Genomic_DNA"/>
</dbReference>
<dbReference type="InterPro" id="IPR006311">
    <property type="entry name" value="TAT_signal"/>
</dbReference>
<feature type="signal peptide" evidence="1">
    <location>
        <begin position="1"/>
        <end position="38"/>
    </location>
</feature>
<gene>
    <name evidence="2" type="ORF">RISK_004181</name>
</gene>
<comment type="caution">
    <text evidence="2">The sequence shown here is derived from an EMBL/GenBank/DDBJ whole genome shotgun (WGS) entry which is preliminary data.</text>
</comment>
<dbReference type="InterPro" id="IPR011447">
    <property type="entry name" value="DUF1552"/>
</dbReference>
<name>A0A0J1EE18_RHOIS</name>
<dbReference type="RefSeq" id="WP_047815477.1">
    <property type="nucleotide sequence ID" value="NZ_LECT01000031.1"/>
</dbReference>
<feature type="chain" id="PRO_5005250128" evidence="1">
    <location>
        <begin position="39"/>
        <end position="433"/>
    </location>
</feature>
<reference evidence="2" key="1">
    <citation type="submission" date="2015-05" db="EMBL/GenBank/DDBJ databases">
        <title>Permanent draft genome of Rhodopirellula islandicus K833.</title>
        <authorList>
            <person name="Kizina J."/>
            <person name="Richter M."/>
            <person name="Glockner F.O."/>
            <person name="Harder J."/>
        </authorList>
    </citation>
    <scope>NUCLEOTIDE SEQUENCE [LARGE SCALE GENOMIC DNA]</scope>
    <source>
        <strain evidence="2">K833</strain>
    </source>
</reference>
<evidence type="ECO:0000256" key="1">
    <source>
        <dbReference type="SAM" id="SignalP"/>
    </source>
</evidence>
<dbReference type="Pfam" id="PF07586">
    <property type="entry name" value="HXXSHH"/>
    <property type="match status" value="1"/>
</dbReference>
<evidence type="ECO:0000313" key="2">
    <source>
        <dbReference type="EMBL" id="KLU03774.1"/>
    </source>
</evidence>
<dbReference type="PROSITE" id="PS51318">
    <property type="entry name" value="TAT"/>
    <property type="match status" value="1"/>
</dbReference>
<dbReference type="Proteomes" id="UP000036367">
    <property type="component" value="Unassembled WGS sequence"/>
</dbReference>
<dbReference type="OrthoDB" id="9146593at2"/>
<evidence type="ECO:0000313" key="3">
    <source>
        <dbReference type="Proteomes" id="UP000036367"/>
    </source>
</evidence>
<dbReference type="PATRIC" id="fig|595434.4.peg.3963"/>
<accession>A0A0J1EE18</accession>
<dbReference type="AlphaFoldDB" id="A0A0J1EE18"/>
<keyword evidence="1" id="KW-0732">Signal</keyword>
<organism evidence="2 3">
    <name type="scientific">Rhodopirellula islandica</name>
    <dbReference type="NCBI Taxonomy" id="595434"/>
    <lineage>
        <taxon>Bacteria</taxon>
        <taxon>Pseudomonadati</taxon>
        <taxon>Planctomycetota</taxon>
        <taxon>Planctomycetia</taxon>
        <taxon>Pirellulales</taxon>
        <taxon>Pirellulaceae</taxon>
        <taxon>Rhodopirellula</taxon>
    </lineage>
</organism>